<sequence>MNNILKGIIKTAKDLYQADSNNQLDEYIGGKISNAMKKLDGTEAEEFANWKEQRWQELQELLNAEPFDNEFFQDAVDIWMEEFAESKSEYIQTYYLKYVGWWNELVVVNNEISSEEFWTKPDEERKSFAEKREKARDQCLAYIQQAIDLVDEDSTEWIYTLLISKAEILHEMKCHTEAVRLAITALPFANDEKEKKEVQTLISGKREGCDWIVSQAGYGIVGIDISKRIKLAEEINVWTSDGRMSLEDNEELMRFCAESLTEDIEEIRHGQSTFSNRPYHDRQFIFIVRNLDHIGGCYDETDNIQYVFPLDELPGEVTFPVGHPQANTLYYAHPLRPMYLPFENAQLLLFYEKVHEMCRLFQCLGATRITARCLKGAKISQDTFTSSDIRAEGGYKIMNVSGEISGRSSRAESRENRDEMWLEQAFVPQKAPYCPDDLLWAKQDPELRTLIHQRLEGGLLEFTKKVSSYETSNLSQNQVNDVKAAFQSLMANVSANYSAETDSTFSQTTETEWEIAVQFKPLEAFPDYVSPQQQKATADAHKGELIVEVSKLLYVEGKGLTVLDTLQADVKVGEPVIVCTDDSEFESSVEGISLFLKMLPEAEKGDKAVLFLRGVTALNIQPGTKVYRKRGTNSVETQIVADESPTDKSKPLTAEEEKYKEEVLFCLEETGTITDDDRKYLERKRKKFGITEKRAREIEQEATPSLTENEKEYLETFKELAASGTLTDRAKRLLERVRESLGISKERAAEIEKLMSNE</sequence>
<dbReference type="EMBL" id="JAHLFW010000021">
    <property type="protein sequence ID" value="MBU3837117.1"/>
    <property type="molecule type" value="Genomic_DNA"/>
</dbReference>
<protein>
    <submittedName>
        <fullName evidence="1">Uncharacterized protein</fullName>
    </submittedName>
</protein>
<reference evidence="1" key="2">
    <citation type="submission" date="2021-04" db="EMBL/GenBank/DDBJ databases">
        <authorList>
            <person name="Gilroy R."/>
        </authorList>
    </citation>
    <scope>NUCLEOTIDE SEQUENCE</scope>
    <source>
        <strain evidence="1">G4-2901</strain>
    </source>
</reference>
<organism evidence="1 2">
    <name type="scientific">Candidatus Phocaeicola faecigallinarum</name>
    <dbReference type="NCBI Taxonomy" id="2838732"/>
    <lineage>
        <taxon>Bacteria</taxon>
        <taxon>Pseudomonadati</taxon>
        <taxon>Bacteroidota</taxon>
        <taxon>Bacteroidia</taxon>
        <taxon>Bacteroidales</taxon>
        <taxon>Bacteroidaceae</taxon>
        <taxon>Phocaeicola</taxon>
    </lineage>
</organism>
<name>A0A948WUS1_9BACT</name>
<accession>A0A948WUS1</accession>
<evidence type="ECO:0000313" key="1">
    <source>
        <dbReference type="EMBL" id="MBU3837117.1"/>
    </source>
</evidence>
<comment type="caution">
    <text evidence="1">The sequence shown here is derived from an EMBL/GenBank/DDBJ whole genome shotgun (WGS) entry which is preliminary data.</text>
</comment>
<proteinExistence type="predicted"/>
<reference evidence="1" key="1">
    <citation type="journal article" date="2021" name="PeerJ">
        <title>Extensive microbial diversity within the chicken gut microbiome revealed by metagenomics and culture.</title>
        <authorList>
            <person name="Gilroy R."/>
            <person name="Ravi A."/>
            <person name="Getino M."/>
            <person name="Pursley I."/>
            <person name="Horton D.L."/>
            <person name="Alikhan N.F."/>
            <person name="Baker D."/>
            <person name="Gharbi K."/>
            <person name="Hall N."/>
            <person name="Watson M."/>
            <person name="Adriaenssens E.M."/>
            <person name="Foster-Nyarko E."/>
            <person name="Jarju S."/>
            <person name="Secka A."/>
            <person name="Antonio M."/>
            <person name="Oren A."/>
            <person name="Chaudhuri R.R."/>
            <person name="La Ragione R."/>
            <person name="Hildebrand F."/>
            <person name="Pallen M.J."/>
        </authorList>
    </citation>
    <scope>NUCLEOTIDE SEQUENCE</scope>
    <source>
        <strain evidence="1">G4-2901</strain>
    </source>
</reference>
<gene>
    <name evidence="1" type="ORF">H9777_02085</name>
</gene>
<dbReference type="AlphaFoldDB" id="A0A948WUS1"/>
<evidence type="ECO:0000313" key="2">
    <source>
        <dbReference type="Proteomes" id="UP000783796"/>
    </source>
</evidence>
<dbReference type="Proteomes" id="UP000783796">
    <property type="component" value="Unassembled WGS sequence"/>
</dbReference>